<evidence type="ECO:0000256" key="4">
    <source>
        <dbReference type="ARBA" id="ARBA00022840"/>
    </source>
</evidence>
<dbReference type="InterPro" id="IPR006195">
    <property type="entry name" value="aa-tRNA-synth_II"/>
</dbReference>
<dbReference type="SUPFAM" id="SSF55681">
    <property type="entry name" value="Class II aaRS and biotin synthetases"/>
    <property type="match status" value="1"/>
</dbReference>
<comment type="caution">
    <text evidence="9">The sequence shown here is derived from an EMBL/GenBank/DDBJ whole genome shotgun (WGS) entry which is preliminary data.</text>
</comment>
<dbReference type="NCBIfam" id="TIGR00442">
    <property type="entry name" value="hisS"/>
    <property type="match status" value="1"/>
</dbReference>
<dbReference type="CDD" id="cd00773">
    <property type="entry name" value="HisRS-like_core"/>
    <property type="match status" value="1"/>
</dbReference>
<protein>
    <recommendedName>
        <fullName evidence="2">histidine--tRNA ligase</fullName>
        <ecNumber evidence="2">6.1.1.21</ecNumber>
    </recommendedName>
</protein>
<feature type="compositionally biased region" description="Polar residues" evidence="7">
    <location>
        <begin position="431"/>
        <end position="445"/>
    </location>
</feature>
<dbReference type="Pfam" id="PF03129">
    <property type="entry name" value="HGTP_anticodon"/>
    <property type="match status" value="1"/>
</dbReference>
<keyword evidence="5" id="KW-0648">Protein biosynthesis</keyword>
<dbReference type="EC" id="6.1.1.21" evidence="2"/>
<dbReference type="Gene3D" id="3.30.930.10">
    <property type="entry name" value="Bira Bifunctional Protein, Domain 2"/>
    <property type="match status" value="1"/>
</dbReference>
<dbReference type="InterPro" id="IPR036621">
    <property type="entry name" value="Anticodon-bd_dom_sf"/>
</dbReference>
<dbReference type="InterPro" id="IPR041715">
    <property type="entry name" value="HisRS-like_core"/>
</dbReference>
<dbReference type="Proteomes" id="UP001497392">
    <property type="component" value="Unassembled WGS sequence"/>
</dbReference>
<evidence type="ECO:0000313" key="9">
    <source>
        <dbReference type="EMBL" id="CAL5229706.1"/>
    </source>
</evidence>
<feature type="region of interest" description="Disordered" evidence="7">
    <location>
        <begin position="431"/>
        <end position="451"/>
    </location>
</feature>
<evidence type="ECO:0000256" key="7">
    <source>
        <dbReference type="SAM" id="MobiDB-lite"/>
    </source>
</evidence>
<accession>A0ABP1GG26</accession>
<evidence type="ECO:0000256" key="1">
    <source>
        <dbReference type="ARBA" id="ARBA00008226"/>
    </source>
</evidence>
<feature type="region of interest" description="Disordered" evidence="7">
    <location>
        <begin position="41"/>
        <end position="65"/>
    </location>
</feature>
<feature type="domain" description="Aminoacyl-transfer RNA synthetases class-II family profile" evidence="8">
    <location>
        <begin position="488"/>
        <end position="856"/>
    </location>
</feature>
<dbReference type="EMBL" id="CAXHTA020000021">
    <property type="protein sequence ID" value="CAL5229706.1"/>
    <property type="molecule type" value="Genomic_DNA"/>
</dbReference>
<dbReference type="SUPFAM" id="SSF52954">
    <property type="entry name" value="Class II aaRS ABD-related"/>
    <property type="match status" value="1"/>
</dbReference>
<evidence type="ECO:0000256" key="3">
    <source>
        <dbReference type="ARBA" id="ARBA00022741"/>
    </source>
</evidence>
<dbReference type="Gene3D" id="1.20.200.10">
    <property type="entry name" value="Fumarase/aspartase (Central domain)"/>
    <property type="match status" value="1"/>
</dbReference>
<dbReference type="Gene3D" id="3.40.50.800">
    <property type="entry name" value="Anticodon-binding domain"/>
    <property type="match status" value="1"/>
</dbReference>
<sequence length="970" mass="104005">MASKPCVLGGPGGPPDLNARLRIINGQEVVLDKGVAEQLKKASPAPSKFKAEEGTLPEGQKDNETRRLDKVQTRAALLGQSLNLVYGNSTARLPVVEALMDALNKNTLVLERKHTEMALNQDVADALAAGVGGISADERLAIERSQGSSRGLASAVVTLSEPVLASATAVAALSCEALRAQTKVFERQSGDAQPNQSKASVAEDLKGLLTGSTRVNDRKGAGSLVSITSVPEVHGAAEAALSSATAIARAWLGAGCPEPVELAQERPSMQLLPRLLELAGCLRAAACLSIARSSAYGPTAACFKGRLDALQAEDGHLMQAAGDIFATAQAASTLADVGEAWRLAPDLGAALLAGDCLQLLQDCISVEACLALVQLKKQADGAGDAADKKKGKKQAAGPEVRKGVIEMHAYLEERAGDAAIQLAGRLDKLSVSSTTAAPNGTSQPSEESDETVEQMLGGVSVTLDPLGKHLGPLLAILDDVIQSNLPKRKPKVAKGARDFGPREMTIRKPLFKVMENVFERHGGQALETPVFERKDTLSNKYGEDSKLIFDLADQGGEILALRYDHTVPLARYVALNNVAATKRYTMGRSYRRDQPQANKGRYREFYQADFDIVGGKYAPMAADAEVLKVVTSILSELEVGDFVVKISHRKLLDAMLTYCGVPKEKFHPICSAIDKLDKEPWEVVRAEMVDQKGLPAEVADSIRPFMEMKGDMRALTEKLKAHDWAKRSPETKVAADAALKDMELLAQLLEAMGADLKLFSFELSLARGLDYYTGLIYEAVLVLPPGSEQESVGSIAAGGRYDELVGQFSSKTVPCVGVSVGVERVFTVLERQALKQAEELGAGIRESRTQVLIASPGSKDLLLERCKLATPLWSANIPTECGIEKKPGFMDQIKRADKEGIPIVVVMGEEELQKGVVKVRDHWLRKEGSDREVEVPVSELVERLQQILAESGSRDALLTKPISGVQLLSS</sequence>
<dbReference type="InterPro" id="IPR045864">
    <property type="entry name" value="aa-tRNA-synth_II/BPL/LPL"/>
</dbReference>
<dbReference type="Pfam" id="PF13393">
    <property type="entry name" value="tRNA-synt_His"/>
    <property type="match status" value="1"/>
</dbReference>
<gene>
    <name evidence="9" type="primary">g13079</name>
    <name evidence="9" type="ORF">VP750_LOCUS11612</name>
</gene>
<keyword evidence="3" id="KW-0547">Nucleotide-binding</keyword>
<dbReference type="HAMAP" id="MF_00127">
    <property type="entry name" value="His_tRNA_synth"/>
    <property type="match status" value="1"/>
</dbReference>
<evidence type="ECO:0000256" key="5">
    <source>
        <dbReference type="ARBA" id="ARBA00022917"/>
    </source>
</evidence>
<comment type="catalytic activity">
    <reaction evidence="6">
        <text>tRNA(His) + L-histidine + ATP = L-histidyl-tRNA(His) + AMP + diphosphate + H(+)</text>
        <dbReference type="Rhea" id="RHEA:17313"/>
        <dbReference type="Rhea" id="RHEA-COMP:9665"/>
        <dbReference type="Rhea" id="RHEA-COMP:9689"/>
        <dbReference type="ChEBI" id="CHEBI:15378"/>
        <dbReference type="ChEBI" id="CHEBI:30616"/>
        <dbReference type="ChEBI" id="CHEBI:33019"/>
        <dbReference type="ChEBI" id="CHEBI:57595"/>
        <dbReference type="ChEBI" id="CHEBI:78442"/>
        <dbReference type="ChEBI" id="CHEBI:78527"/>
        <dbReference type="ChEBI" id="CHEBI:456215"/>
        <dbReference type="EC" id="6.1.1.21"/>
    </reaction>
</comment>
<dbReference type="InterPro" id="IPR015807">
    <property type="entry name" value="His-tRNA-ligase"/>
</dbReference>
<proteinExistence type="inferred from homology"/>
<evidence type="ECO:0000313" key="10">
    <source>
        <dbReference type="Proteomes" id="UP001497392"/>
    </source>
</evidence>
<dbReference type="PROSITE" id="PS50862">
    <property type="entry name" value="AA_TRNA_LIGASE_II"/>
    <property type="match status" value="1"/>
</dbReference>
<reference evidence="9 10" key="1">
    <citation type="submission" date="2024-06" db="EMBL/GenBank/DDBJ databases">
        <authorList>
            <person name="Kraege A."/>
            <person name="Thomma B."/>
        </authorList>
    </citation>
    <scope>NUCLEOTIDE SEQUENCE [LARGE SCALE GENOMIC DNA]</scope>
</reference>
<dbReference type="PANTHER" id="PTHR11476">
    <property type="entry name" value="HISTIDYL-TRNA SYNTHETASE"/>
    <property type="match status" value="1"/>
</dbReference>
<name>A0ABP1GG26_9CHLO</name>
<dbReference type="PANTHER" id="PTHR11476:SF7">
    <property type="entry name" value="HISTIDINE--TRNA LIGASE"/>
    <property type="match status" value="1"/>
</dbReference>
<evidence type="ECO:0000256" key="2">
    <source>
        <dbReference type="ARBA" id="ARBA00012815"/>
    </source>
</evidence>
<keyword evidence="4" id="KW-0067">ATP-binding</keyword>
<dbReference type="InterPro" id="IPR004154">
    <property type="entry name" value="Anticodon-bd"/>
</dbReference>
<feature type="compositionally biased region" description="Basic and acidic residues" evidence="7">
    <location>
        <begin position="49"/>
        <end position="65"/>
    </location>
</feature>
<dbReference type="InterPro" id="IPR008948">
    <property type="entry name" value="L-Aspartase-like"/>
</dbReference>
<comment type="similarity">
    <text evidence="1">Belongs to the class-II aminoacyl-tRNA synthetase family.</text>
</comment>
<dbReference type="InterPro" id="IPR001106">
    <property type="entry name" value="Aromatic_Lyase"/>
</dbReference>
<dbReference type="SUPFAM" id="SSF48557">
    <property type="entry name" value="L-aspartase-like"/>
    <property type="match status" value="1"/>
</dbReference>
<evidence type="ECO:0000256" key="6">
    <source>
        <dbReference type="ARBA" id="ARBA00047639"/>
    </source>
</evidence>
<keyword evidence="10" id="KW-1185">Reference proteome</keyword>
<organism evidence="9 10">
    <name type="scientific">Coccomyxa viridis</name>
    <dbReference type="NCBI Taxonomy" id="1274662"/>
    <lineage>
        <taxon>Eukaryota</taxon>
        <taxon>Viridiplantae</taxon>
        <taxon>Chlorophyta</taxon>
        <taxon>core chlorophytes</taxon>
        <taxon>Trebouxiophyceae</taxon>
        <taxon>Trebouxiophyceae incertae sedis</taxon>
        <taxon>Coccomyxaceae</taxon>
        <taxon>Coccomyxa</taxon>
    </lineage>
</organism>
<dbReference type="Pfam" id="PF00221">
    <property type="entry name" value="Lyase_aromatic"/>
    <property type="match status" value="1"/>
</dbReference>
<evidence type="ECO:0000259" key="8">
    <source>
        <dbReference type="PROSITE" id="PS50862"/>
    </source>
</evidence>